<gene>
    <name evidence="2" type="ORF">GN331_11020</name>
</gene>
<sequence length="201" mass="21210">MKRGLILAMVLCGAHGTALAVDAASNAANTAANNAAVVIDSRYSSSGSFLPAVNAARDAAAGFALSRAMLTNVVAKHCAQIDVAHALRADEARNRWWQHNEGAVGAAKGYVQLQRAIVQVKQGEAAATQYRDGVMAQAKADAIATMESWFPEGEQDGATCDKVVDEYFAGTRDIGSNEEFGTVLGRLEGDMQAYRDAQSTE</sequence>
<dbReference type="EMBL" id="WOXT01000003">
    <property type="protein sequence ID" value="MUV14735.1"/>
    <property type="molecule type" value="Genomic_DNA"/>
</dbReference>
<keyword evidence="1" id="KW-0732">Signal</keyword>
<name>A0A7C9HMS9_9GAMM</name>
<feature type="signal peptide" evidence="1">
    <location>
        <begin position="1"/>
        <end position="20"/>
    </location>
</feature>
<comment type="caution">
    <text evidence="2">The sequence shown here is derived from an EMBL/GenBank/DDBJ whole genome shotgun (WGS) entry which is preliminary data.</text>
</comment>
<accession>A0A7C9HMS9</accession>
<evidence type="ECO:0000313" key="2">
    <source>
        <dbReference type="EMBL" id="MUV14735.1"/>
    </source>
</evidence>
<evidence type="ECO:0000256" key="1">
    <source>
        <dbReference type="SAM" id="SignalP"/>
    </source>
</evidence>
<dbReference type="RefSeq" id="WP_156642090.1">
    <property type="nucleotide sequence ID" value="NZ_WOXT01000003.1"/>
</dbReference>
<dbReference type="AlphaFoldDB" id="A0A7C9HMS9"/>
<evidence type="ECO:0000313" key="3">
    <source>
        <dbReference type="Proteomes" id="UP000479692"/>
    </source>
</evidence>
<protein>
    <submittedName>
        <fullName evidence="2">Uncharacterized protein</fullName>
    </submittedName>
</protein>
<proteinExistence type="predicted"/>
<organism evidence="2 3">
    <name type="scientific">Noviluteimonas gilva</name>
    <dbReference type="NCBI Taxonomy" id="2682097"/>
    <lineage>
        <taxon>Bacteria</taxon>
        <taxon>Pseudomonadati</taxon>
        <taxon>Pseudomonadota</taxon>
        <taxon>Gammaproteobacteria</taxon>
        <taxon>Lysobacterales</taxon>
        <taxon>Lysobacteraceae</taxon>
        <taxon>Noviluteimonas</taxon>
    </lineage>
</organism>
<reference evidence="2 3" key="1">
    <citation type="submission" date="2019-12" db="EMBL/GenBank/DDBJ databases">
        <authorList>
            <person name="Xu J."/>
        </authorList>
    </citation>
    <scope>NUCLEOTIDE SEQUENCE [LARGE SCALE GENOMIC DNA]</scope>
    <source>
        <strain evidence="2 3">HX-5-24</strain>
    </source>
</reference>
<dbReference type="Proteomes" id="UP000479692">
    <property type="component" value="Unassembled WGS sequence"/>
</dbReference>
<feature type="chain" id="PRO_5028876045" evidence="1">
    <location>
        <begin position="21"/>
        <end position="201"/>
    </location>
</feature>
<keyword evidence="3" id="KW-1185">Reference proteome</keyword>